<proteinExistence type="predicted"/>
<name>A0A7X0RJD4_9ACTN</name>
<protein>
    <submittedName>
        <fullName evidence="2">SH3 domain-containing protein</fullName>
    </submittedName>
</protein>
<dbReference type="Pfam" id="PF26571">
    <property type="entry name" value="VldE"/>
    <property type="match status" value="1"/>
</dbReference>
<accession>A0A7X0RJD4</accession>
<sequence length="293" mass="31325">MAHQSHKRDTNARSKPKAALVAGPLAFLATASVVTIGVLTSAPVVHDVVATESATADISGREVVSRSTSRLDLQDKRAFQKAFDANMSRTATLKAVRGADTRLWTTTLLNLWSGPGKDASKVGEIKASKKVLVTGRKAAERVELVIDGKSRWVTAGYLAEDKPEPAAAATGATAGLSTAPCPDSSTESGLTSSAVMVYRAVCHAFPQITTYGGYDAHGEHASGKAIDIMNSDVELGNAIAAFLQAHASELHLYDIIWRQHIWTPERSSEGWRYMPSRGSATADHYDHVHVSVY</sequence>
<dbReference type="InterPro" id="IPR058593">
    <property type="entry name" value="ARB_07466-like_C"/>
</dbReference>
<comment type="caution">
    <text evidence="2">The sequence shown here is derived from an EMBL/GenBank/DDBJ whole genome shotgun (WGS) entry which is preliminary data.</text>
</comment>
<keyword evidence="3" id="KW-1185">Reference proteome</keyword>
<organism evidence="2 3">
    <name type="scientific">Nocardioides luti</name>
    <dbReference type="NCBI Taxonomy" id="2761101"/>
    <lineage>
        <taxon>Bacteria</taxon>
        <taxon>Bacillati</taxon>
        <taxon>Actinomycetota</taxon>
        <taxon>Actinomycetes</taxon>
        <taxon>Propionibacteriales</taxon>
        <taxon>Nocardioidaceae</taxon>
        <taxon>Nocardioides</taxon>
    </lineage>
</organism>
<feature type="domain" description="ARB-07466-like C-terminal" evidence="1">
    <location>
        <begin position="187"/>
        <end position="285"/>
    </location>
</feature>
<evidence type="ECO:0000313" key="3">
    <source>
        <dbReference type="Proteomes" id="UP000523955"/>
    </source>
</evidence>
<reference evidence="2 3" key="1">
    <citation type="submission" date="2020-08" db="EMBL/GenBank/DDBJ databases">
        <authorList>
            <person name="Seo M.-J."/>
        </authorList>
    </citation>
    <scope>NUCLEOTIDE SEQUENCE [LARGE SCALE GENOMIC DNA]</scope>
    <source>
        <strain evidence="2 3">KIGAM211</strain>
    </source>
</reference>
<evidence type="ECO:0000259" key="1">
    <source>
        <dbReference type="Pfam" id="PF26571"/>
    </source>
</evidence>
<dbReference type="Proteomes" id="UP000523955">
    <property type="component" value="Unassembled WGS sequence"/>
</dbReference>
<dbReference type="RefSeq" id="WP_185254354.1">
    <property type="nucleotide sequence ID" value="NZ_JACKXE010000001.1"/>
</dbReference>
<gene>
    <name evidence="2" type="ORF">H5V45_18840</name>
</gene>
<dbReference type="AlphaFoldDB" id="A0A7X0RJD4"/>
<dbReference type="EMBL" id="JACKXE010000001">
    <property type="protein sequence ID" value="MBB6629391.1"/>
    <property type="molecule type" value="Genomic_DNA"/>
</dbReference>
<evidence type="ECO:0000313" key="2">
    <source>
        <dbReference type="EMBL" id="MBB6629391.1"/>
    </source>
</evidence>